<protein>
    <recommendedName>
        <fullName evidence="4">DUF5666 domain-containing protein</fullName>
    </recommendedName>
</protein>
<evidence type="ECO:0000313" key="2">
    <source>
        <dbReference type="EMBL" id="SKA96878.1"/>
    </source>
</evidence>
<gene>
    <name evidence="2" type="ORF">SAMN02745166_02483</name>
</gene>
<dbReference type="AlphaFoldDB" id="A0A1T4Y5U5"/>
<dbReference type="OrthoDB" id="199900at2"/>
<sequence>MKSILACITAGFLMITGVNAQTTTTTVTTSSGTITQYTPGSTFIVKETSGPVTYTYGDQVVYATSSGVVLTPEQVQTRIRVGIPVNVEYAPVGETRVIKRVIVEEDDDDDDDDN</sequence>
<accession>A0A1T4Y5U5</accession>
<dbReference type="STRING" id="48467.SAMN02745166_02483"/>
<evidence type="ECO:0000313" key="3">
    <source>
        <dbReference type="Proteomes" id="UP000190774"/>
    </source>
</evidence>
<keyword evidence="3" id="KW-1185">Reference proteome</keyword>
<organism evidence="2 3">
    <name type="scientific">Prosthecobacter debontii</name>
    <dbReference type="NCBI Taxonomy" id="48467"/>
    <lineage>
        <taxon>Bacteria</taxon>
        <taxon>Pseudomonadati</taxon>
        <taxon>Verrucomicrobiota</taxon>
        <taxon>Verrucomicrobiia</taxon>
        <taxon>Verrucomicrobiales</taxon>
        <taxon>Verrucomicrobiaceae</taxon>
        <taxon>Prosthecobacter</taxon>
    </lineage>
</organism>
<keyword evidence="1" id="KW-0732">Signal</keyword>
<proteinExistence type="predicted"/>
<feature type="signal peptide" evidence="1">
    <location>
        <begin position="1"/>
        <end position="20"/>
    </location>
</feature>
<dbReference type="Proteomes" id="UP000190774">
    <property type="component" value="Unassembled WGS sequence"/>
</dbReference>
<dbReference type="EMBL" id="FUYE01000007">
    <property type="protein sequence ID" value="SKA96878.1"/>
    <property type="molecule type" value="Genomic_DNA"/>
</dbReference>
<evidence type="ECO:0008006" key="4">
    <source>
        <dbReference type="Google" id="ProtNLM"/>
    </source>
</evidence>
<name>A0A1T4Y5U5_9BACT</name>
<evidence type="ECO:0000256" key="1">
    <source>
        <dbReference type="SAM" id="SignalP"/>
    </source>
</evidence>
<feature type="chain" id="PRO_5013250582" description="DUF5666 domain-containing protein" evidence="1">
    <location>
        <begin position="21"/>
        <end position="114"/>
    </location>
</feature>
<reference evidence="3" key="1">
    <citation type="submission" date="2017-02" db="EMBL/GenBank/DDBJ databases">
        <authorList>
            <person name="Varghese N."/>
            <person name="Submissions S."/>
        </authorList>
    </citation>
    <scope>NUCLEOTIDE SEQUENCE [LARGE SCALE GENOMIC DNA]</scope>
    <source>
        <strain evidence="3">ATCC 700200</strain>
    </source>
</reference>
<dbReference type="RefSeq" id="WP_078813680.1">
    <property type="nucleotide sequence ID" value="NZ_FUYE01000007.1"/>
</dbReference>